<dbReference type="STRING" id="8469.M7B383"/>
<sequence length="1249" mass="140225">MFPILNWLCAYRVREWFLNDIHAGLSVGMVQIPQGSFSILNAMVADVLKTLNFSSVLTANGTFANFSDANYMKSYMEALTLTASTTFLTGIIQLLLGCFCLGFVTTYLPKTLIDSYLTAAALHVIVSQFSFIFGIVINFHMGPLAIFYNLFQYCVALPKANATSILLFLVGLVMLRISNCIKITYKHSPVAFPMELLLIITITIIANHVHLHAESSMLAAKMVPHRFLPPTLPDLSNLSRIVAHAFSLAIVSYFLLIFVGKRYACIHNYNISSNQELMAIGLCNIFSSFFKSFAVSCAISGTVIQEKTGGKTQFAALIGTSIMLVVVMKVGHFFQALPNVIWIVTFAAVLCLGLDIGLAIAMGFTFFIITVRSHSIGTNLRDSGFVFQAVEIEGVKIFQCCSSISFANMRHFKGYLLEKMDVKAVPLDENEMRALISVSLSSTGMEKKDFQCACVCDPPEPLPRIPYTEKLVKRLHRDNESSSSSLNLIRWSKFESKHSSGTLTTGMLQTQRAQSTAIRLRAARPESGKKKDEGERTWHSSDPGVDTSTTLLCQEATQLRSTEFSTYPVHTIILDFSMFHMFQNLGISVLIASCHLSVIAIFEKNDFFDGCVTKARFFLTLHDAVLAALEQNQRPEIVELSAGDPEQELDEGLTEEQKITGSERLNEEPISDLFRTYSLQSEAEMNIFQQYDAPPPEPVLALQARKKRTKAKKDKAQKKRLWWAPDTSPPKSSSGKKRRCCNGNASRGHFGDKWERFSAAFRQPVLQRPETQHRGPATHSENDLPEQEEEILGSDDDEQEDPNDYCKVSTAPQPKPADKMSKNKKKKLKKKQKRQAELLEKRMQEIEEMEKEASPVQTQPEEQEEARNPLEMLLKENPPDEGVPGKLGEVAHVQERSILMEGSVEKCIPEINCNGMVQMTAFSDSSNQGSGRLEEDLHNANDCDEHPLAQEEDSFHSCNYSQRNGDSENRSQEVMSDSCVPLISEVLDSMVYQPTSSEEQSFNEQEISQLQESIRAEIPSEDENENNGPSENKGKSTAGNFLLNPLEPRNADKLKVKIADLGNACWVHKHFTEDIQTRQYRSLEVLIGSGYNTPADIWSTACMAFELATGDYLFEPHSGEDYSRDEDHIAHTVELLGRIPRHFALCGKYSQELFDHRDHIALIIELLGKIPRKLIVAGKYSKEFFTKKGDLKHITKLKPWGLFEVLVEKYEWSQDEAAAFTDFLLPMLELIPEKRATAAECLRHPWLNS</sequence>
<evidence type="ECO:0000256" key="9">
    <source>
        <dbReference type="ARBA" id="ARBA00022989"/>
    </source>
</evidence>
<dbReference type="GO" id="GO:0050684">
    <property type="term" value="P:regulation of mRNA processing"/>
    <property type="evidence" value="ECO:0007669"/>
    <property type="project" value="TreeGrafter"/>
</dbReference>
<dbReference type="Gene3D" id="1.10.510.10">
    <property type="entry name" value="Transferase(Phosphotransferase) domain 1"/>
    <property type="match status" value="2"/>
</dbReference>
<keyword evidence="7 16" id="KW-0418">Kinase</keyword>
<evidence type="ECO:0000256" key="11">
    <source>
        <dbReference type="ARBA" id="ARBA00047899"/>
    </source>
</evidence>
<keyword evidence="8" id="KW-0067">ATP-binding</keyword>
<feature type="transmembrane region" description="Helical" evidence="14">
    <location>
        <begin position="160"/>
        <end position="178"/>
    </location>
</feature>
<evidence type="ECO:0000259" key="15">
    <source>
        <dbReference type="PROSITE" id="PS50011"/>
    </source>
</evidence>
<keyword evidence="9 14" id="KW-1133">Transmembrane helix</keyword>
<evidence type="ECO:0000256" key="12">
    <source>
        <dbReference type="ARBA" id="ARBA00048679"/>
    </source>
</evidence>
<dbReference type="SMART" id="SM00220">
    <property type="entry name" value="S_TKc"/>
    <property type="match status" value="1"/>
</dbReference>
<evidence type="ECO:0000256" key="1">
    <source>
        <dbReference type="ARBA" id="ARBA00004141"/>
    </source>
</evidence>
<dbReference type="GO" id="GO:0004674">
    <property type="term" value="F:protein serine/threonine kinase activity"/>
    <property type="evidence" value="ECO:0007669"/>
    <property type="project" value="UniProtKB-KW"/>
</dbReference>
<dbReference type="FunFam" id="1.10.510.10:FF:000275">
    <property type="entry name" value="SRSF protein kinase 2 isoform X3"/>
    <property type="match status" value="2"/>
</dbReference>
<feature type="compositionally biased region" description="Basic and acidic residues" evidence="13">
    <location>
        <begin position="865"/>
        <end position="878"/>
    </location>
</feature>
<dbReference type="AlphaFoldDB" id="M7B383"/>
<protein>
    <recommendedName>
        <fullName evidence="2">non-specific serine/threonine protein kinase</fullName>
        <ecNumber evidence="2">2.7.11.1</ecNumber>
    </recommendedName>
</protein>
<dbReference type="InterPro" id="IPR051334">
    <property type="entry name" value="SRPK"/>
</dbReference>
<evidence type="ECO:0000256" key="8">
    <source>
        <dbReference type="ARBA" id="ARBA00022840"/>
    </source>
</evidence>
<dbReference type="InterPro" id="IPR011009">
    <property type="entry name" value="Kinase-like_dom_sf"/>
</dbReference>
<dbReference type="Pfam" id="PF00069">
    <property type="entry name" value="Pkinase"/>
    <property type="match status" value="1"/>
</dbReference>
<feature type="transmembrane region" description="Helical" evidence="14">
    <location>
        <begin position="190"/>
        <end position="209"/>
    </location>
</feature>
<evidence type="ECO:0000256" key="2">
    <source>
        <dbReference type="ARBA" id="ARBA00012513"/>
    </source>
</evidence>
<dbReference type="Gene3D" id="3.30.750.24">
    <property type="entry name" value="STAS domain"/>
    <property type="match status" value="1"/>
</dbReference>
<keyword evidence="6" id="KW-0547">Nucleotide-binding</keyword>
<feature type="compositionally biased region" description="Basic residues" evidence="13">
    <location>
        <begin position="822"/>
        <end position="833"/>
    </location>
</feature>
<feature type="domain" description="Protein kinase" evidence="15">
    <location>
        <begin position="814"/>
        <end position="1247"/>
    </location>
</feature>
<feature type="transmembrane region" description="Helical" evidence="14">
    <location>
        <begin position="340"/>
        <end position="371"/>
    </location>
</feature>
<feature type="region of interest" description="Disordered" evidence="13">
    <location>
        <begin position="1018"/>
        <end position="1040"/>
    </location>
</feature>
<comment type="catalytic activity">
    <reaction evidence="11">
        <text>L-threonyl-[protein] + ATP = O-phospho-L-threonyl-[protein] + ADP + H(+)</text>
        <dbReference type="Rhea" id="RHEA:46608"/>
        <dbReference type="Rhea" id="RHEA-COMP:11060"/>
        <dbReference type="Rhea" id="RHEA-COMP:11605"/>
        <dbReference type="ChEBI" id="CHEBI:15378"/>
        <dbReference type="ChEBI" id="CHEBI:30013"/>
        <dbReference type="ChEBI" id="CHEBI:30616"/>
        <dbReference type="ChEBI" id="CHEBI:61977"/>
        <dbReference type="ChEBI" id="CHEBI:456216"/>
        <dbReference type="EC" id="2.7.11.1"/>
    </reaction>
</comment>
<evidence type="ECO:0000256" key="5">
    <source>
        <dbReference type="ARBA" id="ARBA00022692"/>
    </source>
</evidence>
<dbReference type="EMBL" id="KB540908">
    <property type="protein sequence ID" value="EMP32321.1"/>
    <property type="molecule type" value="Genomic_DNA"/>
</dbReference>
<comment type="catalytic activity">
    <reaction evidence="12">
        <text>L-seryl-[protein] + ATP = O-phospho-L-seryl-[protein] + ADP + H(+)</text>
        <dbReference type="Rhea" id="RHEA:17989"/>
        <dbReference type="Rhea" id="RHEA-COMP:9863"/>
        <dbReference type="Rhea" id="RHEA-COMP:11604"/>
        <dbReference type="ChEBI" id="CHEBI:15378"/>
        <dbReference type="ChEBI" id="CHEBI:29999"/>
        <dbReference type="ChEBI" id="CHEBI:30616"/>
        <dbReference type="ChEBI" id="CHEBI:83421"/>
        <dbReference type="ChEBI" id="CHEBI:456216"/>
        <dbReference type="EC" id="2.7.11.1"/>
    </reaction>
</comment>
<dbReference type="Pfam" id="PF00916">
    <property type="entry name" value="Sulfate_transp"/>
    <property type="match status" value="1"/>
</dbReference>
<comment type="subcellular location">
    <subcellularLocation>
        <location evidence="1">Membrane</location>
        <topology evidence="1">Multi-pass membrane protein</topology>
    </subcellularLocation>
</comment>
<dbReference type="InterPro" id="IPR011547">
    <property type="entry name" value="SLC26A/SulP_dom"/>
</dbReference>
<evidence type="ECO:0000313" key="17">
    <source>
        <dbReference type="Proteomes" id="UP000031443"/>
    </source>
</evidence>
<dbReference type="GO" id="GO:0035556">
    <property type="term" value="P:intracellular signal transduction"/>
    <property type="evidence" value="ECO:0007669"/>
    <property type="project" value="TreeGrafter"/>
</dbReference>
<keyword evidence="3" id="KW-0723">Serine/threonine-protein kinase</keyword>
<dbReference type="SUPFAM" id="SSF56112">
    <property type="entry name" value="Protein kinase-like (PK-like)"/>
    <property type="match status" value="1"/>
</dbReference>
<feature type="transmembrane region" description="Helical" evidence="14">
    <location>
        <begin position="116"/>
        <end position="140"/>
    </location>
</feature>
<proteinExistence type="predicted"/>
<evidence type="ECO:0000256" key="13">
    <source>
        <dbReference type="SAM" id="MobiDB-lite"/>
    </source>
</evidence>
<organism evidence="16 17">
    <name type="scientific">Chelonia mydas</name>
    <name type="common">Green sea-turtle</name>
    <name type="synonym">Chelonia agassizi</name>
    <dbReference type="NCBI Taxonomy" id="8469"/>
    <lineage>
        <taxon>Eukaryota</taxon>
        <taxon>Metazoa</taxon>
        <taxon>Chordata</taxon>
        <taxon>Craniata</taxon>
        <taxon>Vertebrata</taxon>
        <taxon>Euteleostomi</taxon>
        <taxon>Archelosauria</taxon>
        <taxon>Testudinata</taxon>
        <taxon>Testudines</taxon>
        <taxon>Cryptodira</taxon>
        <taxon>Durocryptodira</taxon>
        <taxon>Americhelydia</taxon>
        <taxon>Chelonioidea</taxon>
        <taxon>Cheloniidae</taxon>
        <taxon>Chelonia</taxon>
    </lineage>
</organism>
<feature type="compositionally biased region" description="Basic and acidic residues" evidence="13">
    <location>
        <begin position="834"/>
        <end position="845"/>
    </location>
</feature>
<reference evidence="17" key="1">
    <citation type="journal article" date="2013" name="Nat. Genet.">
        <title>The draft genomes of soft-shell turtle and green sea turtle yield insights into the development and evolution of the turtle-specific body plan.</title>
        <authorList>
            <person name="Wang Z."/>
            <person name="Pascual-Anaya J."/>
            <person name="Zadissa A."/>
            <person name="Li W."/>
            <person name="Niimura Y."/>
            <person name="Huang Z."/>
            <person name="Li C."/>
            <person name="White S."/>
            <person name="Xiong Z."/>
            <person name="Fang D."/>
            <person name="Wang B."/>
            <person name="Ming Y."/>
            <person name="Chen Y."/>
            <person name="Zheng Y."/>
            <person name="Kuraku S."/>
            <person name="Pignatelli M."/>
            <person name="Herrero J."/>
            <person name="Beal K."/>
            <person name="Nozawa M."/>
            <person name="Li Q."/>
            <person name="Wang J."/>
            <person name="Zhang H."/>
            <person name="Yu L."/>
            <person name="Shigenobu S."/>
            <person name="Wang J."/>
            <person name="Liu J."/>
            <person name="Flicek P."/>
            <person name="Searle S."/>
            <person name="Wang J."/>
            <person name="Kuratani S."/>
            <person name="Yin Y."/>
            <person name="Aken B."/>
            <person name="Zhang G."/>
            <person name="Irie N."/>
        </authorList>
    </citation>
    <scope>NUCLEOTIDE SEQUENCE [LARGE SCALE GENOMIC DNA]</scope>
</reference>
<feature type="transmembrane region" description="Helical" evidence="14">
    <location>
        <begin position="241"/>
        <end position="259"/>
    </location>
</feature>
<dbReference type="GO" id="GO:0005737">
    <property type="term" value="C:cytoplasm"/>
    <property type="evidence" value="ECO:0007669"/>
    <property type="project" value="TreeGrafter"/>
</dbReference>
<dbReference type="PROSITE" id="PS50011">
    <property type="entry name" value="PROTEIN_KINASE_DOM"/>
    <property type="match status" value="1"/>
</dbReference>
<feature type="compositionally biased region" description="Basic residues" evidence="13">
    <location>
        <begin position="704"/>
        <end position="721"/>
    </location>
</feature>
<evidence type="ECO:0000256" key="6">
    <source>
        <dbReference type="ARBA" id="ARBA00022741"/>
    </source>
</evidence>
<feature type="compositionally biased region" description="Polar residues" evidence="13">
    <location>
        <begin position="1026"/>
        <end position="1039"/>
    </location>
</feature>
<feature type="region of interest" description="Disordered" evidence="13">
    <location>
        <begin position="516"/>
        <end position="543"/>
    </location>
</feature>
<dbReference type="PANTHER" id="PTHR47634">
    <property type="entry name" value="PROTEIN KINASE DOMAIN-CONTAINING PROTEIN-RELATED"/>
    <property type="match status" value="1"/>
</dbReference>
<evidence type="ECO:0000256" key="14">
    <source>
        <dbReference type="SAM" id="Phobius"/>
    </source>
</evidence>
<dbReference type="GO" id="GO:0000245">
    <property type="term" value="P:spliceosomal complex assembly"/>
    <property type="evidence" value="ECO:0007669"/>
    <property type="project" value="TreeGrafter"/>
</dbReference>
<evidence type="ECO:0000313" key="16">
    <source>
        <dbReference type="EMBL" id="EMP32321.1"/>
    </source>
</evidence>
<dbReference type="GO" id="GO:0016020">
    <property type="term" value="C:membrane"/>
    <property type="evidence" value="ECO:0007669"/>
    <property type="project" value="UniProtKB-SubCell"/>
</dbReference>
<keyword evidence="5 14" id="KW-0812">Transmembrane</keyword>
<feature type="region of interest" description="Disordered" evidence="13">
    <location>
        <begin position="766"/>
        <end position="885"/>
    </location>
</feature>
<dbReference type="InterPro" id="IPR036513">
    <property type="entry name" value="STAS_dom_sf"/>
</dbReference>
<dbReference type="EC" id="2.7.11.1" evidence="2"/>
<dbReference type="PANTHER" id="PTHR47634:SF4">
    <property type="entry name" value="SRSF PROTEIN KINASE 1"/>
    <property type="match status" value="1"/>
</dbReference>
<feature type="transmembrane region" description="Helical" evidence="14">
    <location>
        <begin position="81"/>
        <end position="104"/>
    </location>
</feature>
<feature type="compositionally biased region" description="Basic and acidic residues" evidence="13">
    <location>
        <begin position="523"/>
        <end position="539"/>
    </location>
</feature>
<evidence type="ECO:0000256" key="7">
    <source>
        <dbReference type="ARBA" id="ARBA00022777"/>
    </source>
</evidence>
<gene>
    <name evidence="16" type="ORF">UY3_10533</name>
</gene>
<evidence type="ECO:0000256" key="3">
    <source>
        <dbReference type="ARBA" id="ARBA00022527"/>
    </source>
</evidence>
<dbReference type="eggNOG" id="KOG1290">
    <property type="taxonomic scope" value="Eukaryota"/>
</dbReference>
<dbReference type="Proteomes" id="UP000031443">
    <property type="component" value="Unassembled WGS sequence"/>
</dbReference>
<keyword evidence="4" id="KW-0808">Transferase</keyword>
<keyword evidence="17" id="KW-1185">Reference proteome</keyword>
<feature type="transmembrane region" description="Helical" evidence="14">
    <location>
        <begin position="314"/>
        <end position="334"/>
    </location>
</feature>
<evidence type="ECO:0000256" key="10">
    <source>
        <dbReference type="ARBA" id="ARBA00023136"/>
    </source>
</evidence>
<feature type="compositionally biased region" description="Acidic residues" evidence="13">
    <location>
        <begin position="783"/>
        <end position="803"/>
    </location>
</feature>
<accession>M7B383</accession>
<dbReference type="InterPro" id="IPR000719">
    <property type="entry name" value="Prot_kinase_dom"/>
</dbReference>
<evidence type="ECO:0000256" key="4">
    <source>
        <dbReference type="ARBA" id="ARBA00022679"/>
    </source>
</evidence>
<name>M7B383_CHEMY</name>
<dbReference type="GO" id="GO:0005634">
    <property type="term" value="C:nucleus"/>
    <property type="evidence" value="ECO:0007669"/>
    <property type="project" value="TreeGrafter"/>
</dbReference>
<keyword evidence="10 14" id="KW-0472">Membrane</keyword>
<feature type="region of interest" description="Disordered" evidence="13">
    <location>
        <begin position="704"/>
        <end position="749"/>
    </location>
</feature>
<dbReference type="GO" id="GO:0005524">
    <property type="term" value="F:ATP binding"/>
    <property type="evidence" value="ECO:0007669"/>
    <property type="project" value="UniProtKB-KW"/>
</dbReference>